<gene>
    <name evidence="2" type="ORF">MGAL_10B073023</name>
</gene>
<name>A0A8B6GGG1_MYTGA</name>
<dbReference type="InterPro" id="IPR002035">
    <property type="entry name" value="VWF_A"/>
</dbReference>
<accession>A0A8B6GGG1</accession>
<dbReference type="SUPFAM" id="SSF53300">
    <property type="entry name" value="vWA-like"/>
    <property type="match status" value="1"/>
</dbReference>
<evidence type="ECO:0000313" key="3">
    <source>
        <dbReference type="Proteomes" id="UP000596742"/>
    </source>
</evidence>
<organism evidence="2 3">
    <name type="scientific">Mytilus galloprovincialis</name>
    <name type="common">Mediterranean mussel</name>
    <dbReference type="NCBI Taxonomy" id="29158"/>
    <lineage>
        <taxon>Eukaryota</taxon>
        <taxon>Metazoa</taxon>
        <taxon>Spiralia</taxon>
        <taxon>Lophotrochozoa</taxon>
        <taxon>Mollusca</taxon>
        <taxon>Bivalvia</taxon>
        <taxon>Autobranchia</taxon>
        <taxon>Pteriomorphia</taxon>
        <taxon>Mytilida</taxon>
        <taxon>Mytiloidea</taxon>
        <taxon>Mytilidae</taxon>
        <taxon>Mytilinae</taxon>
        <taxon>Mytilus</taxon>
    </lineage>
</organism>
<dbReference type="OrthoDB" id="6132182at2759"/>
<dbReference type="AlphaFoldDB" id="A0A8B6GGG1"/>
<dbReference type="InterPro" id="IPR050525">
    <property type="entry name" value="ECM_Assembly_Org"/>
</dbReference>
<dbReference type="PANTHER" id="PTHR24020">
    <property type="entry name" value="COLLAGEN ALPHA"/>
    <property type="match status" value="1"/>
</dbReference>
<protein>
    <recommendedName>
        <fullName evidence="1">VWFA domain-containing protein</fullName>
    </recommendedName>
</protein>
<dbReference type="PANTHER" id="PTHR24020:SF20">
    <property type="entry name" value="PH DOMAIN-CONTAINING PROTEIN"/>
    <property type="match status" value="1"/>
</dbReference>
<dbReference type="Pfam" id="PF00092">
    <property type="entry name" value="VWA"/>
    <property type="match status" value="1"/>
</dbReference>
<dbReference type="InterPro" id="IPR036465">
    <property type="entry name" value="vWFA_dom_sf"/>
</dbReference>
<keyword evidence="3" id="KW-1185">Reference proteome</keyword>
<dbReference type="SMART" id="SM00327">
    <property type="entry name" value="VWA"/>
    <property type="match status" value="1"/>
</dbReference>
<dbReference type="PRINTS" id="PR00453">
    <property type="entry name" value="VWFADOMAIN"/>
</dbReference>
<dbReference type="CDD" id="cd01450">
    <property type="entry name" value="vWFA_subfamily_ECM"/>
    <property type="match status" value="1"/>
</dbReference>
<dbReference type="PROSITE" id="PS50234">
    <property type="entry name" value="VWFA"/>
    <property type="match status" value="1"/>
</dbReference>
<dbReference type="Proteomes" id="UP000596742">
    <property type="component" value="Unassembled WGS sequence"/>
</dbReference>
<dbReference type="EMBL" id="UYJE01008399">
    <property type="protein sequence ID" value="VDI63602.1"/>
    <property type="molecule type" value="Genomic_DNA"/>
</dbReference>
<proteinExistence type="predicted"/>
<evidence type="ECO:0000259" key="1">
    <source>
        <dbReference type="PROSITE" id="PS50234"/>
    </source>
</evidence>
<dbReference type="Gene3D" id="3.40.50.410">
    <property type="entry name" value="von Willebrand factor, type A domain"/>
    <property type="match status" value="1"/>
</dbReference>
<feature type="domain" description="VWFA" evidence="1">
    <location>
        <begin position="60"/>
        <end position="234"/>
    </location>
</feature>
<reference evidence="2" key="1">
    <citation type="submission" date="2018-11" db="EMBL/GenBank/DDBJ databases">
        <authorList>
            <person name="Alioto T."/>
            <person name="Alioto T."/>
        </authorList>
    </citation>
    <scope>NUCLEOTIDE SEQUENCE</scope>
</reference>
<evidence type="ECO:0000313" key="2">
    <source>
        <dbReference type="EMBL" id="VDI63602.1"/>
    </source>
</evidence>
<comment type="caution">
    <text evidence="2">The sequence shown here is derived from an EMBL/GenBank/DDBJ whole genome shotgun (WGS) entry which is preliminary data.</text>
</comment>
<sequence>MEDSQGFIIDAKIIICFPIDGELFCAPDGGIHILKQQTLPVCSQEFYDWIKDCTAVTPSDVIFVLDESGSVGQDQFTLSLEAISETTDKLAIGENLIRVGMSMFGGTGTSRTGFDLDTSYDKSGISQNVLQIAYNKQGYTDIGDALRYACEDMFVPSKGDRGDVKNYVVLMTDGQSNRGVTQTGVNTCRNNGVTIIAVGIGDGISRTELLSVVMDPNHFINTTYAELHETLPDIVTKTIDCSADISSFISNWLKQAGMEVLDGVKEGGKQLILKRLGLYEFFSGPTCDKERKPFTPNVGGWNNGNLTLTMRIPSFDGFDVVVLSAEPVF</sequence>